<dbReference type="Proteomes" id="UP000017840">
    <property type="component" value="Unassembled WGS sequence"/>
</dbReference>
<evidence type="ECO:0000313" key="2">
    <source>
        <dbReference type="EMBL" id="ESP87119.1"/>
    </source>
</evidence>
<keyword evidence="1" id="KW-1133">Transmembrane helix</keyword>
<dbReference type="EMBL" id="ASGZ01000064">
    <property type="protein sequence ID" value="ESP87119.1"/>
    <property type="molecule type" value="Genomic_DNA"/>
</dbReference>
<keyword evidence="3" id="KW-1185">Reference proteome</keyword>
<feature type="transmembrane region" description="Helical" evidence="1">
    <location>
        <begin position="20"/>
        <end position="39"/>
    </location>
</feature>
<sequence length="76" mass="8313">MSRTSAVMDALCAQRGRMQVIIAVLITMGLLLGLSVLFVDPGDRTYPILVLDAVLVVGGLAFFLTAYWYCTKRAMD</sequence>
<evidence type="ECO:0000256" key="1">
    <source>
        <dbReference type="SAM" id="Phobius"/>
    </source>
</evidence>
<protein>
    <recommendedName>
        <fullName evidence="4">Transporter</fullName>
    </recommendedName>
</protein>
<keyword evidence="1" id="KW-0472">Membrane</keyword>
<dbReference type="OrthoDB" id="291397at2157"/>
<reference evidence="2 3" key="1">
    <citation type="journal article" date="2013" name="Genome Announc.">
        <title>Draft Genome Sequence of 'Candidatus Halobonum tyrrellensis' Strain G22, Isolated from the Hypersaline Waters of Lake Tyrrell, Australia.</title>
        <authorList>
            <person name="Ugalde J.A."/>
            <person name="Narasingarao P."/>
            <person name="Kuo S."/>
            <person name="Podell S."/>
            <person name="Allen E.E."/>
        </authorList>
    </citation>
    <scope>NUCLEOTIDE SEQUENCE [LARGE SCALE GENOMIC DNA]</scope>
    <source>
        <strain evidence="2 3">G22</strain>
    </source>
</reference>
<name>V4HH00_9EURY</name>
<organism evidence="2 3">
    <name type="scientific">Candidatus Halobonum tyrrellensis G22</name>
    <dbReference type="NCBI Taxonomy" id="1324957"/>
    <lineage>
        <taxon>Archaea</taxon>
        <taxon>Methanobacteriati</taxon>
        <taxon>Methanobacteriota</taxon>
        <taxon>Stenosarchaea group</taxon>
        <taxon>Halobacteria</taxon>
        <taxon>Halobacteriales</taxon>
        <taxon>Haloferacaceae</taxon>
        <taxon>Candidatus Halobonum</taxon>
    </lineage>
</organism>
<evidence type="ECO:0008006" key="4">
    <source>
        <dbReference type="Google" id="ProtNLM"/>
    </source>
</evidence>
<dbReference type="AlphaFoldDB" id="V4HH00"/>
<comment type="caution">
    <text evidence="2">The sequence shown here is derived from an EMBL/GenBank/DDBJ whole genome shotgun (WGS) entry which is preliminary data.</text>
</comment>
<dbReference type="eggNOG" id="ENOG502N5H3">
    <property type="taxonomic scope" value="Archaea"/>
</dbReference>
<proteinExistence type="predicted"/>
<evidence type="ECO:0000313" key="3">
    <source>
        <dbReference type="Proteomes" id="UP000017840"/>
    </source>
</evidence>
<accession>V4HH00</accession>
<gene>
    <name evidence="2" type="ORF">K933_16417</name>
</gene>
<dbReference type="RefSeq" id="WP_023395851.1">
    <property type="nucleotide sequence ID" value="NZ_ASGZ01000064.1"/>
</dbReference>
<keyword evidence="1" id="KW-0812">Transmembrane</keyword>
<feature type="transmembrane region" description="Helical" evidence="1">
    <location>
        <begin position="45"/>
        <end position="70"/>
    </location>
</feature>